<dbReference type="Pfam" id="PF08044">
    <property type="entry name" value="DUF1707"/>
    <property type="match status" value="1"/>
</dbReference>
<feature type="domain" description="DUF1707" evidence="1">
    <location>
        <begin position="10"/>
        <end position="62"/>
    </location>
</feature>
<dbReference type="AlphaFoldDB" id="A0A100XE86"/>
<dbReference type="Proteomes" id="UP000069654">
    <property type="component" value="Unassembled WGS sequence"/>
</dbReference>
<gene>
    <name evidence="2" type="ORF">RMCT_1864</name>
</gene>
<dbReference type="PANTHER" id="PTHR40763:SF5">
    <property type="entry name" value="MEMBRANE PROTEIN"/>
    <property type="match status" value="1"/>
</dbReference>
<dbReference type="OrthoDB" id="4772576at2"/>
<reference evidence="2 3" key="1">
    <citation type="journal article" date="2016" name="Genome Announc.">
        <title>Draft Genome Sequences of Five Rapidly Growing Mycobacterium Species, M. thermoresistibile, M. fortuitum subsp. acetamidolyticum, M. canariasense, M. brisbanense, and M. novocastrense.</title>
        <authorList>
            <person name="Katahira K."/>
            <person name="Ogura Y."/>
            <person name="Gotoh Y."/>
            <person name="Hayashi T."/>
        </authorList>
    </citation>
    <scope>NUCLEOTIDE SEQUENCE [LARGE SCALE GENOMIC DNA]</scope>
    <source>
        <strain evidence="2 3">JCM6362</strain>
    </source>
</reference>
<comment type="caution">
    <text evidence="2">The sequence shown here is derived from an EMBL/GenBank/DDBJ whole genome shotgun (WGS) entry which is preliminary data.</text>
</comment>
<dbReference type="OMA" id="KIRHAWR"/>
<dbReference type="PANTHER" id="PTHR40763">
    <property type="entry name" value="MEMBRANE PROTEIN-RELATED"/>
    <property type="match status" value="1"/>
</dbReference>
<organism evidence="2 3">
    <name type="scientific">Mycolicibacterium thermoresistibile</name>
    <name type="common">Mycobacterium thermoresistibile</name>
    <dbReference type="NCBI Taxonomy" id="1797"/>
    <lineage>
        <taxon>Bacteria</taxon>
        <taxon>Bacillati</taxon>
        <taxon>Actinomycetota</taxon>
        <taxon>Actinomycetes</taxon>
        <taxon>Mycobacteriales</taxon>
        <taxon>Mycobacteriaceae</taxon>
        <taxon>Mycolicibacterium</taxon>
    </lineage>
</organism>
<dbReference type="EMBL" id="BCTB01000009">
    <property type="protein sequence ID" value="GAT14894.1"/>
    <property type="molecule type" value="Genomic_DNA"/>
</dbReference>
<proteinExistence type="predicted"/>
<reference evidence="3" key="2">
    <citation type="submission" date="2016-02" db="EMBL/GenBank/DDBJ databases">
        <title>Draft genome sequence of five rapidly growing Mycobacterium species.</title>
        <authorList>
            <person name="Katahira K."/>
            <person name="Gotou Y."/>
            <person name="Iida K."/>
            <person name="Ogura Y."/>
            <person name="Hayashi T."/>
        </authorList>
    </citation>
    <scope>NUCLEOTIDE SEQUENCE [LARGE SCALE GENOMIC DNA]</scope>
    <source>
        <strain evidence="3">JCM6362</strain>
    </source>
</reference>
<dbReference type="InterPro" id="IPR012551">
    <property type="entry name" value="DUF1707_SHOCT-like"/>
</dbReference>
<dbReference type="STRING" id="1797.RMCT_1864"/>
<evidence type="ECO:0000313" key="3">
    <source>
        <dbReference type="Proteomes" id="UP000069654"/>
    </source>
</evidence>
<evidence type="ECO:0000313" key="2">
    <source>
        <dbReference type="EMBL" id="GAT14894.1"/>
    </source>
</evidence>
<name>A0A100XE86_MYCTH</name>
<evidence type="ECO:0000259" key="1">
    <source>
        <dbReference type="Pfam" id="PF08044"/>
    </source>
</evidence>
<protein>
    <recommendedName>
        <fullName evidence="1">DUF1707 domain-containing protein</fullName>
    </recommendedName>
</protein>
<dbReference type="RefSeq" id="WP_003926264.1">
    <property type="nucleotide sequence ID" value="NZ_BCTB01000009.1"/>
</dbReference>
<sequence>MDSGHHDAHLRASDADRAAVRQLLERAVGEGMLTLDEYTERVDVALAARTRGELDKVLADLPMARRPDLAQSTQPLLLRGRFSTLSRKGEWSVPARVVVDTRMCDTTLDFTVAMLRSPVVHVDIDDYLSTTTLILPDGATGDVNAVETFASTVNGRVPAAPPSQRLHLVIRGRVRLATVTVRYSFGAAWRRFTGRSEP</sequence>
<accession>A0A100XE86</accession>